<feature type="region of interest" description="Disordered" evidence="6">
    <location>
        <begin position="1"/>
        <end position="66"/>
    </location>
</feature>
<evidence type="ECO:0000256" key="6">
    <source>
        <dbReference type="SAM" id="MobiDB-lite"/>
    </source>
</evidence>
<keyword evidence="10" id="KW-1185">Reference proteome</keyword>
<dbReference type="OrthoDB" id="9984940at2759"/>
<evidence type="ECO:0000256" key="2">
    <source>
        <dbReference type="ARBA" id="ARBA00022723"/>
    </source>
</evidence>
<name>A0A5N5TNB9_9CRUS</name>
<keyword evidence="2" id="KW-0479">Metal-binding</keyword>
<feature type="domain" description="ZBR-type" evidence="8">
    <location>
        <begin position="379"/>
        <end position="428"/>
    </location>
</feature>
<keyword evidence="3" id="KW-0863">Zinc-finger</keyword>
<dbReference type="GO" id="GO:0045835">
    <property type="term" value="P:negative regulation of meiotic nuclear division"/>
    <property type="evidence" value="ECO:0007669"/>
    <property type="project" value="InterPro"/>
</dbReference>
<keyword evidence="4" id="KW-0833">Ubl conjugation pathway</keyword>
<dbReference type="InterPro" id="IPR036047">
    <property type="entry name" value="F-box-like_dom_sf"/>
</dbReference>
<dbReference type="EMBL" id="SEYY01000269">
    <property type="protein sequence ID" value="KAB7507660.1"/>
    <property type="molecule type" value="Genomic_DNA"/>
</dbReference>
<dbReference type="Pfam" id="PF12937">
    <property type="entry name" value="F-box-like"/>
    <property type="match status" value="1"/>
</dbReference>
<dbReference type="GO" id="GO:0016567">
    <property type="term" value="P:protein ubiquitination"/>
    <property type="evidence" value="ECO:0007669"/>
    <property type="project" value="UniProtKB-UniPathway"/>
</dbReference>
<evidence type="ECO:0000259" key="8">
    <source>
        <dbReference type="PROSITE" id="PS51872"/>
    </source>
</evidence>
<dbReference type="PANTHER" id="PTHR15493">
    <property type="entry name" value="F-BOX ONLY PROTEIN 5 AND 43"/>
    <property type="match status" value="1"/>
</dbReference>
<dbReference type="CDD" id="cd09917">
    <property type="entry name" value="F-box_SF"/>
    <property type="match status" value="1"/>
</dbReference>
<reference evidence="9 10" key="1">
    <citation type="journal article" date="2019" name="PLoS Biol.">
        <title>Sex chromosomes control vertical transmission of feminizing Wolbachia symbionts in an isopod.</title>
        <authorList>
            <person name="Becking T."/>
            <person name="Chebbi M.A."/>
            <person name="Giraud I."/>
            <person name="Moumen B."/>
            <person name="Laverre T."/>
            <person name="Caubet Y."/>
            <person name="Peccoud J."/>
            <person name="Gilbert C."/>
            <person name="Cordaux R."/>
        </authorList>
    </citation>
    <scope>NUCLEOTIDE SEQUENCE [LARGE SCALE GENOMIC DNA]</scope>
    <source>
        <strain evidence="9">ANa2</strain>
        <tissue evidence="9">Whole body excluding digestive tract and cuticle</tissue>
    </source>
</reference>
<evidence type="ECO:0000313" key="10">
    <source>
        <dbReference type="Proteomes" id="UP000326759"/>
    </source>
</evidence>
<evidence type="ECO:0000256" key="1">
    <source>
        <dbReference type="ARBA" id="ARBA00004906"/>
    </source>
</evidence>
<evidence type="ECO:0000313" key="9">
    <source>
        <dbReference type="EMBL" id="KAB7507660.1"/>
    </source>
</evidence>
<comment type="pathway">
    <text evidence="1">Protein modification; protein ubiquitination.</text>
</comment>
<gene>
    <name evidence="9" type="primary">fbxo5</name>
    <name evidence="9" type="ORF">Anas_01754</name>
</gene>
<dbReference type="Gene3D" id="2.20.25.20">
    <property type="match status" value="1"/>
</dbReference>
<evidence type="ECO:0000256" key="5">
    <source>
        <dbReference type="ARBA" id="ARBA00022833"/>
    </source>
</evidence>
<keyword evidence="5" id="KW-0862">Zinc</keyword>
<dbReference type="PROSITE" id="PS51872">
    <property type="entry name" value="ZF_ZBR"/>
    <property type="match status" value="1"/>
</dbReference>
<accession>A0A5N5TNB9</accession>
<dbReference type="SUPFAM" id="SSF81383">
    <property type="entry name" value="F-box domain"/>
    <property type="match status" value="1"/>
</dbReference>
<dbReference type="GO" id="GO:0007088">
    <property type="term" value="P:regulation of mitotic nuclear division"/>
    <property type="evidence" value="ECO:0007669"/>
    <property type="project" value="InterPro"/>
</dbReference>
<feature type="compositionally biased region" description="Polar residues" evidence="6">
    <location>
        <begin position="1"/>
        <end position="11"/>
    </location>
</feature>
<dbReference type="InterPro" id="IPR001810">
    <property type="entry name" value="F-box_dom"/>
</dbReference>
<feature type="domain" description="F-box" evidence="7">
    <location>
        <begin position="252"/>
        <end position="298"/>
    </location>
</feature>
<dbReference type="GO" id="GO:0005634">
    <property type="term" value="C:nucleus"/>
    <property type="evidence" value="ECO:0007669"/>
    <property type="project" value="TreeGrafter"/>
</dbReference>
<dbReference type="Gene3D" id="1.20.1280.50">
    <property type="match status" value="1"/>
</dbReference>
<dbReference type="PROSITE" id="PS50181">
    <property type="entry name" value="FBOX"/>
    <property type="match status" value="1"/>
</dbReference>
<dbReference type="UniPathway" id="UPA00143"/>
<evidence type="ECO:0000256" key="3">
    <source>
        <dbReference type="ARBA" id="ARBA00022771"/>
    </source>
</evidence>
<dbReference type="InterPro" id="IPR044064">
    <property type="entry name" value="ZF_ZBR"/>
</dbReference>
<dbReference type="GO" id="GO:0008270">
    <property type="term" value="F:zinc ion binding"/>
    <property type="evidence" value="ECO:0007669"/>
    <property type="project" value="UniProtKB-KW"/>
</dbReference>
<comment type="caution">
    <text evidence="9">The sequence shown here is derived from an EMBL/GenBank/DDBJ whole genome shotgun (WGS) entry which is preliminary data.</text>
</comment>
<dbReference type="AlphaFoldDB" id="A0A5N5TNB9"/>
<evidence type="ECO:0000259" key="7">
    <source>
        <dbReference type="PROSITE" id="PS50181"/>
    </source>
</evidence>
<feature type="compositionally biased region" description="Low complexity" evidence="6">
    <location>
        <begin position="19"/>
        <end position="55"/>
    </location>
</feature>
<sequence length="453" mass="50719">MNFSNVTMTSKHFQEGQLRKSASSSSLRAKGRSSLQLCEDSGYSSDSSSASASSSRQKLNNHNASKDSLDIFPTPVNWKHNLRCVSTPVNSLRSKCDELQSPKNSTFSRCNSTPINELRCFKDLKSPGVAPIEGPLLRSKICPNYSSESSLNLLLNISSSSEYSKTNTSDSVLRKTPSKVSEKNSYLSLRSPLKSPFKLFKKPKSVGDVSDCAFSDPEVKERTVKALFKDKETDKLIISTQKTPPKFGSTIIMRMMEDASYLLPKIFSYLPDEDLIKVSHVCKQLRHIIHGNTKLKCRKFLYIDKKKEELEKIGKENFKQKCATPSSSVFAVSTPRKHFQQLQNSATFSPQKQQPSPSKPLTRFDKFVKEGKKLLPGESQTKCAHCQNPARITVSESKAVCTDSKCGYIYCTRCLMPIHEKPSDCVSLKPRSSVSSSASKLFSKAYKKRLRRL</sequence>
<organism evidence="9 10">
    <name type="scientific">Armadillidium nasatum</name>
    <dbReference type="NCBI Taxonomy" id="96803"/>
    <lineage>
        <taxon>Eukaryota</taxon>
        <taxon>Metazoa</taxon>
        <taxon>Ecdysozoa</taxon>
        <taxon>Arthropoda</taxon>
        <taxon>Crustacea</taxon>
        <taxon>Multicrustacea</taxon>
        <taxon>Malacostraca</taxon>
        <taxon>Eumalacostraca</taxon>
        <taxon>Peracarida</taxon>
        <taxon>Isopoda</taxon>
        <taxon>Oniscidea</taxon>
        <taxon>Crinocheta</taxon>
        <taxon>Armadillidiidae</taxon>
        <taxon>Armadillidium</taxon>
    </lineage>
</organism>
<proteinExistence type="predicted"/>
<evidence type="ECO:0000256" key="4">
    <source>
        <dbReference type="ARBA" id="ARBA00022786"/>
    </source>
</evidence>
<dbReference type="CDD" id="cd20348">
    <property type="entry name" value="BRcat_RBR_EMI"/>
    <property type="match status" value="1"/>
</dbReference>
<dbReference type="Proteomes" id="UP000326759">
    <property type="component" value="Unassembled WGS sequence"/>
</dbReference>
<dbReference type="InterPro" id="IPR047147">
    <property type="entry name" value="FBX5_43"/>
</dbReference>
<protein>
    <submittedName>
        <fullName evidence="9">F-box only protein 5</fullName>
    </submittedName>
</protein>
<dbReference type="PANTHER" id="PTHR15493:SF9">
    <property type="entry name" value="GH14043P"/>
    <property type="match status" value="1"/>
</dbReference>